<reference evidence="1" key="2">
    <citation type="journal article" date="2016" name="Fungal Biol.">
        <title>Ochratoxin A production by Penicillium thymicola.</title>
        <authorList>
            <person name="Nguyen H.D.T."/>
            <person name="McMullin D.R."/>
            <person name="Ponomareva E."/>
            <person name="Riley R."/>
            <person name="Pomraning K.R."/>
            <person name="Baker S.E."/>
            <person name="Seifert K.A."/>
        </authorList>
    </citation>
    <scope>NUCLEOTIDE SEQUENCE</scope>
    <source>
        <strain evidence="1">DAOM 180753</strain>
    </source>
</reference>
<name>A0AAI9XDK5_PENTH</name>
<accession>A0AAI9XDK5</accession>
<evidence type="ECO:0000313" key="2">
    <source>
        <dbReference type="Proteomes" id="UP001227192"/>
    </source>
</evidence>
<gene>
    <name evidence="1" type="ORF">VN97_g28</name>
</gene>
<dbReference type="AlphaFoldDB" id="A0AAI9XDK5"/>
<proteinExistence type="predicted"/>
<organism evidence="1 2">
    <name type="scientific">Penicillium thymicola</name>
    <dbReference type="NCBI Taxonomy" id="293382"/>
    <lineage>
        <taxon>Eukaryota</taxon>
        <taxon>Fungi</taxon>
        <taxon>Dikarya</taxon>
        <taxon>Ascomycota</taxon>
        <taxon>Pezizomycotina</taxon>
        <taxon>Eurotiomycetes</taxon>
        <taxon>Eurotiomycetidae</taxon>
        <taxon>Eurotiales</taxon>
        <taxon>Aspergillaceae</taxon>
        <taxon>Penicillium</taxon>
    </lineage>
</organism>
<keyword evidence="2" id="KW-1185">Reference proteome</keyword>
<evidence type="ECO:0000313" key="1">
    <source>
        <dbReference type="EMBL" id="KAJ9493155.1"/>
    </source>
</evidence>
<dbReference type="EMBL" id="LACB01000001">
    <property type="protein sequence ID" value="KAJ9493155.1"/>
    <property type="molecule type" value="Genomic_DNA"/>
</dbReference>
<comment type="caution">
    <text evidence="1">The sequence shown here is derived from an EMBL/GenBank/DDBJ whole genome shotgun (WGS) entry which is preliminary data.</text>
</comment>
<protein>
    <submittedName>
        <fullName evidence="1">Uncharacterized protein</fullName>
    </submittedName>
</protein>
<sequence length="70" mass="8256">MKPFINIVGRFASAKNEGFHPIQVQISPCLVARDISICMLTKSFIFDTCKPRKKKTWRYLHLYANERLHF</sequence>
<dbReference type="Proteomes" id="UP001227192">
    <property type="component" value="Unassembled WGS sequence"/>
</dbReference>
<reference evidence="1" key="1">
    <citation type="submission" date="2015-06" db="EMBL/GenBank/DDBJ databases">
        <authorList>
            <person name="Nguyen H."/>
        </authorList>
    </citation>
    <scope>NUCLEOTIDE SEQUENCE</scope>
    <source>
        <strain evidence="1">DAOM 180753</strain>
    </source>
</reference>